<reference evidence="10" key="1">
    <citation type="submission" date="2022-11" db="EMBL/GenBank/DDBJ databases">
        <authorList>
            <person name="Kikuchi T."/>
        </authorList>
    </citation>
    <scope>NUCLEOTIDE SEQUENCE</scope>
    <source>
        <strain evidence="10">PS1010</strain>
    </source>
</reference>
<dbReference type="PANTHER" id="PTHR23294:SF8">
    <property type="entry name" value="UNC93-LIKE PROTEIN MFSD11"/>
    <property type="match status" value="1"/>
</dbReference>
<comment type="similarity">
    <text evidence="2">Belongs to the unc-93 family.</text>
</comment>
<accession>A0A9P1N036</accession>
<keyword evidence="6" id="KW-0175">Coiled coil</keyword>
<proteinExistence type="inferred from homology"/>
<dbReference type="PANTHER" id="PTHR23294">
    <property type="entry name" value="ET TRANSLATION PRODUCT-RELATED"/>
    <property type="match status" value="1"/>
</dbReference>
<feature type="transmembrane region" description="Helical" evidence="8">
    <location>
        <begin position="48"/>
        <end position="71"/>
    </location>
</feature>
<evidence type="ECO:0000256" key="5">
    <source>
        <dbReference type="ARBA" id="ARBA00023136"/>
    </source>
</evidence>
<dbReference type="GO" id="GO:0016020">
    <property type="term" value="C:membrane"/>
    <property type="evidence" value="ECO:0007669"/>
    <property type="project" value="UniProtKB-SubCell"/>
</dbReference>
<dbReference type="Proteomes" id="UP001152747">
    <property type="component" value="Unassembled WGS sequence"/>
</dbReference>
<dbReference type="OrthoDB" id="16092at2759"/>
<evidence type="ECO:0000313" key="11">
    <source>
        <dbReference type="Proteomes" id="UP001152747"/>
    </source>
</evidence>
<feature type="transmembrane region" description="Helical" evidence="8">
    <location>
        <begin position="224"/>
        <end position="242"/>
    </location>
</feature>
<dbReference type="AlphaFoldDB" id="A0A9P1N036"/>
<dbReference type="InterPro" id="IPR010291">
    <property type="entry name" value="Ion_channel_UNC-93"/>
</dbReference>
<dbReference type="Gene3D" id="1.20.1250.20">
    <property type="entry name" value="MFS general substrate transporter like domains"/>
    <property type="match status" value="1"/>
</dbReference>
<feature type="transmembrane region" description="Helical" evidence="8">
    <location>
        <begin position="100"/>
        <end position="119"/>
    </location>
</feature>
<evidence type="ECO:0000256" key="4">
    <source>
        <dbReference type="ARBA" id="ARBA00022989"/>
    </source>
</evidence>
<feature type="transmembrane region" description="Helical" evidence="8">
    <location>
        <begin position="398"/>
        <end position="415"/>
    </location>
</feature>
<dbReference type="InterPro" id="IPR048747">
    <property type="entry name" value="CCDC93_N"/>
</dbReference>
<dbReference type="Pfam" id="PF21673">
    <property type="entry name" value="CCDC93_N"/>
    <property type="match status" value="1"/>
</dbReference>
<feature type="transmembrane region" description="Helical" evidence="8">
    <location>
        <begin position="262"/>
        <end position="283"/>
    </location>
</feature>
<dbReference type="Pfam" id="PF05978">
    <property type="entry name" value="UNC-93"/>
    <property type="match status" value="1"/>
</dbReference>
<evidence type="ECO:0000313" key="10">
    <source>
        <dbReference type="EMBL" id="CAI5442676.1"/>
    </source>
</evidence>
<keyword evidence="4 8" id="KW-1133">Transmembrane helix</keyword>
<gene>
    <name evidence="10" type="ORF">CAMP_LOCUS5313</name>
</gene>
<keyword evidence="11" id="KW-1185">Reference proteome</keyword>
<feature type="domain" description="CCDC93 N-terminal" evidence="9">
    <location>
        <begin position="498"/>
        <end position="602"/>
    </location>
</feature>
<organism evidence="10 11">
    <name type="scientific">Caenorhabditis angaria</name>
    <dbReference type="NCBI Taxonomy" id="860376"/>
    <lineage>
        <taxon>Eukaryota</taxon>
        <taxon>Metazoa</taxon>
        <taxon>Ecdysozoa</taxon>
        <taxon>Nematoda</taxon>
        <taxon>Chromadorea</taxon>
        <taxon>Rhabditida</taxon>
        <taxon>Rhabditina</taxon>
        <taxon>Rhabditomorpha</taxon>
        <taxon>Rhabditoidea</taxon>
        <taxon>Rhabditidae</taxon>
        <taxon>Peloderinae</taxon>
        <taxon>Caenorhabditis</taxon>
    </lineage>
</organism>
<evidence type="ECO:0000256" key="7">
    <source>
        <dbReference type="SAM" id="MobiDB-lite"/>
    </source>
</evidence>
<evidence type="ECO:0000259" key="9">
    <source>
        <dbReference type="Pfam" id="PF21673"/>
    </source>
</evidence>
<keyword evidence="3 8" id="KW-0812">Transmembrane</keyword>
<dbReference type="InterPro" id="IPR036259">
    <property type="entry name" value="MFS_trans_sf"/>
</dbReference>
<feature type="transmembrane region" description="Helical" evidence="8">
    <location>
        <begin position="295"/>
        <end position="315"/>
    </location>
</feature>
<feature type="transmembrane region" description="Helical" evidence="8">
    <location>
        <begin position="372"/>
        <end position="392"/>
    </location>
</feature>
<protein>
    <recommendedName>
        <fullName evidence="9">CCDC93 N-terminal domain-containing protein</fullName>
    </recommendedName>
</protein>
<feature type="transmembrane region" description="Helical" evidence="8">
    <location>
        <begin position="78"/>
        <end position="94"/>
    </location>
</feature>
<feature type="region of interest" description="Disordered" evidence="7">
    <location>
        <begin position="676"/>
        <end position="699"/>
    </location>
</feature>
<evidence type="ECO:0000256" key="6">
    <source>
        <dbReference type="SAM" id="Coils"/>
    </source>
</evidence>
<evidence type="ECO:0000256" key="1">
    <source>
        <dbReference type="ARBA" id="ARBA00004141"/>
    </source>
</evidence>
<feature type="coiled-coil region" evidence="6">
    <location>
        <begin position="883"/>
        <end position="938"/>
    </location>
</feature>
<name>A0A9P1N036_9PELO</name>
<sequence>MIDQGTLNVAQFSVSYLLNYFAFMSQEFIQEPLMESESRLRGTIDPHAGYIGFTILWFTNASTCIFGGIIVEKLTAKWSMFLGICFYIIYQATFLHINPIGLYSTSVLMGLGATLLGIAQGKALTENSSDVTVERNTSLMWTIFKTALILGGVFLVIMFRHQTLSESIENGQYAILCYVFIGLNVFGAINVALSPKAVYHVEKEKETVCQTLTETFRVMCTMKMGYLILIFIYLGFSRSFWVAIYPTCIKFTSRLGGNTTQWLAISCIATGIGQVSASVILSLIGTRAKSVGRDVIYAIGIFIHLIVFIFVWLFFPYDAPLHTTENVSYFEPNKYVAILCSGFLGFGDAILQIQMQTFLVDGYSRSSSHAFALCKFFGGFSTTFTFFFSSWFTLPMHLSLNMIVAVISMIAAFIVQKKYFTNFKKENLAAIEIKIDDNGSTIKHLCANTATTKGTTHILGDDNLFYFLCGRTFERALSTFLPALLTTMNPQAEGETDESRQKSREALQLLHAAGYYRGRVESIPVFDRIIGGMVWCIQKCMIPLNVDVLYRENMSFRTRVPISEALSRALILMECPYRIEPHQILGLDYNFVYPVVQWLVKKSIEVDSNTQDNLKSFGSWFSAFAGSQVDEAKHEFKFLVRNIKKSGDVQRKFKRPENMSELEMEEDVKCTIREYTQNTPGSSKDDDDSDDDPLISSDDLEHLSRISTNRFHELLTEMNLTNSDRKTIEVIQMSAKINKKFEDLATETLNINLAGDNTRISDMMKSYVETKEKSKLFRDSLLFELEGIQNEIRMARMNLDEKGRPKKYDCNARDAIDELEKVKEERRKSARELSRLQFVLDEALTATIRSQYTTRQDERADDMNELNSETKQIMGQHNLAVDILNITTKVKNLNDQIEEILNDGSIDSKHQDLLFKMLNDAKSKLEDYHQKARMTQERLDGEKRIVEEKQLRFTQTHLEMEGRAEYLNKSESYINEEKK</sequence>
<evidence type="ECO:0000256" key="2">
    <source>
        <dbReference type="ARBA" id="ARBA00009172"/>
    </source>
</evidence>
<keyword evidence="5 8" id="KW-0472">Membrane</keyword>
<dbReference type="InterPro" id="IPR051617">
    <property type="entry name" value="UNC-93-like_regulator"/>
</dbReference>
<feature type="transmembrane region" description="Helical" evidence="8">
    <location>
        <begin position="171"/>
        <end position="193"/>
    </location>
</feature>
<dbReference type="EMBL" id="CANHGI010000002">
    <property type="protein sequence ID" value="CAI5442676.1"/>
    <property type="molecule type" value="Genomic_DNA"/>
</dbReference>
<dbReference type="SUPFAM" id="SSF103473">
    <property type="entry name" value="MFS general substrate transporter"/>
    <property type="match status" value="1"/>
</dbReference>
<evidence type="ECO:0000256" key="3">
    <source>
        <dbReference type="ARBA" id="ARBA00022692"/>
    </source>
</evidence>
<evidence type="ECO:0000256" key="8">
    <source>
        <dbReference type="SAM" id="Phobius"/>
    </source>
</evidence>
<comment type="subcellular location">
    <subcellularLocation>
        <location evidence="1">Membrane</location>
        <topology evidence="1">Multi-pass membrane protein</topology>
    </subcellularLocation>
</comment>
<feature type="transmembrane region" description="Helical" evidence="8">
    <location>
        <begin position="139"/>
        <end position="159"/>
    </location>
</feature>
<comment type="caution">
    <text evidence="10">The sequence shown here is derived from an EMBL/GenBank/DDBJ whole genome shotgun (WGS) entry which is preliminary data.</text>
</comment>